<evidence type="ECO:0000313" key="2">
    <source>
        <dbReference type="Proteomes" id="UP001501442"/>
    </source>
</evidence>
<gene>
    <name evidence="1" type="ORF">GCM10023196_032610</name>
</gene>
<keyword evidence="2" id="KW-1185">Reference proteome</keyword>
<sequence>MTRPFVFIDPAELTSEQVVQIRAWRVDQDMTWRAVAEAAAGAWGADHGSNQLAGEELCRAAALALGEDPSSEP</sequence>
<proteinExistence type="predicted"/>
<reference evidence="2" key="1">
    <citation type="journal article" date="2019" name="Int. J. Syst. Evol. Microbiol.">
        <title>The Global Catalogue of Microorganisms (GCM) 10K type strain sequencing project: providing services to taxonomists for standard genome sequencing and annotation.</title>
        <authorList>
            <consortium name="The Broad Institute Genomics Platform"/>
            <consortium name="The Broad Institute Genome Sequencing Center for Infectious Disease"/>
            <person name="Wu L."/>
            <person name="Ma J."/>
        </authorList>
    </citation>
    <scope>NUCLEOTIDE SEQUENCE [LARGE SCALE GENOMIC DNA]</scope>
    <source>
        <strain evidence="2">JCM 17939</strain>
    </source>
</reference>
<evidence type="ECO:0000313" key="1">
    <source>
        <dbReference type="EMBL" id="GAA4626035.1"/>
    </source>
</evidence>
<dbReference type="RefSeq" id="WP_345431651.1">
    <property type="nucleotide sequence ID" value="NZ_BAABHK010000004.1"/>
</dbReference>
<comment type="caution">
    <text evidence="1">The sequence shown here is derived from an EMBL/GenBank/DDBJ whole genome shotgun (WGS) entry which is preliminary data.</text>
</comment>
<accession>A0ABP8U7Z8</accession>
<protein>
    <recommendedName>
        <fullName evidence="3">DUF982 domain-containing protein</fullName>
    </recommendedName>
</protein>
<dbReference type="Proteomes" id="UP001501442">
    <property type="component" value="Unassembled WGS sequence"/>
</dbReference>
<evidence type="ECO:0008006" key="3">
    <source>
        <dbReference type="Google" id="ProtNLM"/>
    </source>
</evidence>
<name>A0ABP8U7Z8_9ACTN</name>
<dbReference type="EMBL" id="BAABHK010000004">
    <property type="protein sequence ID" value="GAA4626035.1"/>
    <property type="molecule type" value="Genomic_DNA"/>
</dbReference>
<organism evidence="1 2">
    <name type="scientific">Actinoallomurus vinaceus</name>
    <dbReference type="NCBI Taxonomy" id="1080074"/>
    <lineage>
        <taxon>Bacteria</taxon>
        <taxon>Bacillati</taxon>
        <taxon>Actinomycetota</taxon>
        <taxon>Actinomycetes</taxon>
        <taxon>Streptosporangiales</taxon>
        <taxon>Thermomonosporaceae</taxon>
        <taxon>Actinoallomurus</taxon>
    </lineage>
</organism>